<name>A0A0E9SP23_ANGAN</name>
<organism evidence="1">
    <name type="scientific">Anguilla anguilla</name>
    <name type="common">European freshwater eel</name>
    <name type="synonym">Muraena anguilla</name>
    <dbReference type="NCBI Taxonomy" id="7936"/>
    <lineage>
        <taxon>Eukaryota</taxon>
        <taxon>Metazoa</taxon>
        <taxon>Chordata</taxon>
        <taxon>Craniata</taxon>
        <taxon>Vertebrata</taxon>
        <taxon>Euteleostomi</taxon>
        <taxon>Actinopterygii</taxon>
        <taxon>Neopterygii</taxon>
        <taxon>Teleostei</taxon>
        <taxon>Anguilliformes</taxon>
        <taxon>Anguillidae</taxon>
        <taxon>Anguilla</taxon>
    </lineage>
</organism>
<reference evidence="1" key="1">
    <citation type="submission" date="2014-11" db="EMBL/GenBank/DDBJ databases">
        <authorList>
            <person name="Amaro Gonzalez C."/>
        </authorList>
    </citation>
    <scope>NUCLEOTIDE SEQUENCE</scope>
</reference>
<evidence type="ECO:0000313" key="1">
    <source>
        <dbReference type="EMBL" id="JAH42997.1"/>
    </source>
</evidence>
<accession>A0A0E9SP23</accession>
<proteinExistence type="predicted"/>
<reference evidence="1" key="2">
    <citation type="journal article" date="2015" name="Fish Shellfish Immunol.">
        <title>Early steps in the European eel (Anguilla anguilla)-Vibrio vulnificus interaction in the gills: Role of the RtxA13 toxin.</title>
        <authorList>
            <person name="Callol A."/>
            <person name="Pajuelo D."/>
            <person name="Ebbesson L."/>
            <person name="Teles M."/>
            <person name="MacKenzie S."/>
            <person name="Amaro C."/>
        </authorList>
    </citation>
    <scope>NUCLEOTIDE SEQUENCE</scope>
</reference>
<dbReference type="EMBL" id="GBXM01065580">
    <property type="protein sequence ID" value="JAH42997.1"/>
    <property type="molecule type" value="Transcribed_RNA"/>
</dbReference>
<sequence length="28" mass="3157">MCPGPPTKEPVLWDTVNLVCLWATTERV</sequence>
<dbReference type="AlphaFoldDB" id="A0A0E9SP23"/>
<protein>
    <submittedName>
        <fullName evidence="1">Uncharacterized protein</fullName>
    </submittedName>
</protein>